<accession>A0A267MDD3</accession>
<keyword evidence="4 6" id="KW-0255">Endonuclease</keyword>
<dbReference type="GO" id="GO:0006364">
    <property type="term" value="P:rRNA processing"/>
    <property type="evidence" value="ECO:0007669"/>
    <property type="project" value="UniProtKB-UniRule"/>
</dbReference>
<keyword evidence="5 6" id="KW-0378">Hydrolase</keyword>
<evidence type="ECO:0000256" key="2">
    <source>
        <dbReference type="ARBA" id="ARBA00022552"/>
    </source>
</evidence>
<dbReference type="RefSeq" id="WP_095135285.1">
    <property type="nucleotide sequence ID" value="NZ_NIBG01000025.1"/>
</dbReference>
<dbReference type="CDD" id="cd00593">
    <property type="entry name" value="RIBOc"/>
    <property type="match status" value="1"/>
</dbReference>
<dbReference type="Gene3D" id="1.10.1520.10">
    <property type="entry name" value="Ribonuclease III domain"/>
    <property type="match status" value="1"/>
</dbReference>
<dbReference type="PIRSF" id="PIRSF005520">
    <property type="entry name" value="UCP005520"/>
    <property type="match status" value="1"/>
</dbReference>
<dbReference type="OrthoDB" id="46571at2"/>
<dbReference type="AlphaFoldDB" id="A0A267MDD3"/>
<keyword evidence="1 6" id="KW-0690">Ribosome biogenesis</keyword>
<dbReference type="EMBL" id="NIBG01000025">
    <property type="protein sequence ID" value="PAB57559.1"/>
    <property type="molecule type" value="Genomic_DNA"/>
</dbReference>
<sequence length="146" mass="16735">MGNDFLKSLNLEEKTENEVKFLNSLVLAHMGDAVYEVYIRQYVLHKYGGYVNNIHKKSTKFVKASAQARIVHGLSDEFSEEEWGVIKRGRNNKSSTVPKNANISDYKYATGFEALIGYLYLTNKKERIEEIILKGINILEEELEAN</sequence>
<evidence type="ECO:0000259" key="7">
    <source>
        <dbReference type="SMART" id="SM00535"/>
    </source>
</evidence>
<keyword evidence="6" id="KW-0694">RNA-binding</keyword>
<feature type="domain" description="RNase III" evidence="7">
    <location>
        <begin position="10"/>
        <end position="145"/>
    </location>
</feature>
<dbReference type="GO" id="GO:0005737">
    <property type="term" value="C:cytoplasm"/>
    <property type="evidence" value="ECO:0007669"/>
    <property type="project" value="UniProtKB-SubCell"/>
</dbReference>
<dbReference type="PANTHER" id="PTHR34276">
    <property type="entry name" value="MINI-RIBONUCLEASE 3"/>
    <property type="match status" value="1"/>
</dbReference>
<keyword evidence="9" id="KW-1185">Reference proteome</keyword>
<proteinExistence type="inferred from homology"/>
<keyword evidence="6" id="KW-0699">rRNA-binding</keyword>
<dbReference type="InterPro" id="IPR008226">
    <property type="entry name" value="Mini3_fam"/>
</dbReference>
<dbReference type="GO" id="GO:0019843">
    <property type="term" value="F:rRNA binding"/>
    <property type="evidence" value="ECO:0007669"/>
    <property type="project" value="UniProtKB-UniRule"/>
</dbReference>
<protein>
    <recommendedName>
        <fullName evidence="6">Mini-ribonuclease 3</fullName>
        <shortName evidence="6">Mini-3</shortName>
        <shortName evidence="6">Mini-RNase 3</shortName>
        <ecNumber evidence="6">3.1.26.-</ecNumber>
    </recommendedName>
    <alternativeName>
        <fullName evidence="6">Mini-RNase III</fullName>
        <shortName evidence="6">Mini-III</shortName>
    </alternativeName>
</protein>
<comment type="subcellular location">
    <subcellularLocation>
        <location evidence="6">Cytoplasm</location>
    </subcellularLocation>
</comment>
<evidence type="ECO:0000256" key="5">
    <source>
        <dbReference type="ARBA" id="ARBA00022801"/>
    </source>
</evidence>
<comment type="caution">
    <text evidence="8">The sequence shown here is derived from an EMBL/GenBank/DDBJ whole genome shotgun (WGS) entry which is preliminary data.</text>
</comment>
<evidence type="ECO:0000313" key="8">
    <source>
        <dbReference type="EMBL" id="PAB57559.1"/>
    </source>
</evidence>
<dbReference type="Pfam" id="PF00636">
    <property type="entry name" value="Ribonuclease_3"/>
    <property type="match status" value="1"/>
</dbReference>
<dbReference type="Proteomes" id="UP000216024">
    <property type="component" value="Unassembled WGS sequence"/>
</dbReference>
<keyword evidence="6" id="KW-0460">Magnesium</keyword>
<reference evidence="8 9" key="1">
    <citation type="submission" date="2017-06" db="EMBL/GenBank/DDBJ databases">
        <title>Draft genome sequence of anaerobic fermentative bacterium Anaeromicrobium sediminis DY2726D isolated from West Pacific Ocean sediments.</title>
        <authorList>
            <person name="Zeng X."/>
        </authorList>
    </citation>
    <scope>NUCLEOTIDE SEQUENCE [LARGE SCALE GENOMIC DNA]</scope>
    <source>
        <strain evidence="8 9">DY2726D</strain>
    </source>
</reference>
<dbReference type="GO" id="GO:0004525">
    <property type="term" value="F:ribonuclease III activity"/>
    <property type="evidence" value="ECO:0007669"/>
    <property type="project" value="InterPro"/>
</dbReference>
<feature type="active site" evidence="6">
    <location>
        <position position="32"/>
    </location>
</feature>
<dbReference type="EC" id="3.1.26.-" evidence="6"/>
<evidence type="ECO:0000313" key="9">
    <source>
        <dbReference type="Proteomes" id="UP000216024"/>
    </source>
</evidence>
<name>A0A267MDD3_9FIRM</name>
<keyword evidence="6" id="KW-0963">Cytoplasm</keyword>
<evidence type="ECO:0000256" key="3">
    <source>
        <dbReference type="ARBA" id="ARBA00022722"/>
    </source>
</evidence>
<keyword evidence="3 6" id="KW-0540">Nuclease</keyword>
<dbReference type="HAMAP" id="MF_01468">
    <property type="entry name" value="RNase_Mini_III"/>
    <property type="match status" value="1"/>
</dbReference>
<gene>
    <name evidence="6" type="primary">mrnC</name>
    <name evidence="8" type="ORF">CCE28_18835</name>
</gene>
<dbReference type="SUPFAM" id="SSF69065">
    <property type="entry name" value="RNase III domain-like"/>
    <property type="match status" value="1"/>
</dbReference>
<comment type="function">
    <text evidence="6">Involved in correct processing of both the 5' and 3' ends of 23S rRNA precursor. Processes 30S rRNA precursor transcript even in absence of ribonuclease 3 (Rnc); Rnc processes 30S rRNA into smaller rRNA precursors.</text>
</comment>
<organism evidence="8 9">
    <name type="scientific">Anaeromicrobium sediminis</name>
    <dbReference type="NCBI Taxonomy" id="1478221"/>
    <lineage>
        <taxon>Bacteria</taxon>
        <taxon>Bacillati</taxon>
        <taxon>Bacillota</taxon>
        <taxon>Clostridia</taxon>
        <taxon>Peptostreptococcales</taxon>
        <taxon>Thermotaleaceae</taxon>
        <taxon>Anaeromicrobium</taxon>
    </lineage>
</organism>
<evidence type="ECO:0000256" key="6">
    <source>
        <dbReference type="HAMAP-Rule" id="MF_01468"/>
    </source>
</evidence>
<evidence type="ECO:0000256" key="1">
    <source>
        <dbReference type="ARBA" id="ARBA00022517"/>
    </source>
</evidence>
<comment type="subunit">
    <text evidence="6">Homodimer.</text>
</comment>
<dbReference type="InterPro" id="IPR000999">
    <property type="entry name" value="RNase_III_dom"/>
</dbReference>
<comment type="similarity">
    <text evidence="6">Belongs to the MrnC RNase family.</text>
</comment>
<comment type="cofactor">
    <cofactor evidence="6">
        <name>Mg(2+)</name>
        <dbReference type="ChEBI" id="CHEBI:18420"/>
    </cofactor>
</comment>
<dbReference type="PANTHER" id="PTHR34276:SF1">
    <property type="entry name" value="MINI-RIBONUCLEASE 3"/>
    <property type="match status" value="1"/>
</dbReference>
<dbReference type="InterPro" id="IPR036389">
    <property type="entry name" value="RNase_III_sf"/>
</dbReference>
<dbReference type="SMART" id="SM00535">
    <property type="entry name" value="RIBOc"/>
    <property type="match status" value="1"/>
</dbReference>
<keyword evidence="2 6" id="KW-0698">rRNA processing</keyword>
<evidence type="ECO:0000256" key="4">
    <source>
        <dbReference type="ARBA" id="ARBA00022759"/>
    </source>
</evidence>